<evidence type="ECO:0000256" key="1">
    <source>
        <dbReference type="ARBA" id="ARBA00022729"/>
    </source>
</evidence>
<keyword evidence="1" id="KW-0732">Signal</keyword>
<comment type="caution">
    <text evidence="3">The sequence shown here is derived from an EMBL/GenBank/DDBJ whole genome shotgun (WGS) entry which is preliminary data.</text>
</comment>
<dbReference type="AlphaFoldDB" id="A0A4Q1SBD4"/>
<sequence>MHRMAAGISAAAIRVYRNMQNRNVPQFCRTLAAVVSLASAALLPATLQAQASLKCQVQPQTLAAMHHCYRPLLVFSPRGDNAALRAQIQNLDNDADDMMDRFVLLTPILADSHGYQPPLDSPHALLPGTEMASIRRRFQVPDGTFLVLLLEENGAVALRSSHPVSTDRLNALIDTMPDRKIERQRKDAY</sequence>
<dbReference type="OrthoDB" id="7362103at2"/>
<name>A0A4Q1SBD4_9BACT</name>
<organism evidence="3 4">
    <name type="scientific">Silvibacterium dinghuense</name>
    <dbReference type="NCBI Taxonomy" id="1560006"/>
    <lineage>
        <taxon>Bacteria</taxon>
        <taxon>Pseudomonadati</taxon>
        <taxon>Acidobacteriota</taxon>
        <taxon>Terriglobia</taxon>
        <taxon>Terriglobales</taxon>
        <taxon>Acidobacteriaceae</taxon>
        <taxon>Silvibacterium</taxon>
    </lineage>
</organism>
<feature type="domain" description="DUF4174" evidence="2">
    <location>
        <begin position="62"/>
        <end position="182"/>
    </location>
</feature>
<accession>A0A4Q1SBD4</accession>
<proteinExistence type="predicted"/>
<keyword evidence="4" id="KW-1185">Reference proteome</keyword>
<evidence type="ECO:0000259" key="2">
    <source>
        <dbReference type="Pfam" id="PF13778"/>
    </source>
</evidence>
<dbReference type="EMBL" id="SDMK01000003">
    <property type="protein sequence ID" value="RXS94441.1"/>
    <property type="molecule type" value="Genomic_DNA"/>
</dbReference>
<dbReference type="Proteomes" id="UP000290253">
    <property type="component" value="Unassembled WGS sequence"/>
</dbReference>
<evidence type="ECO:0000313" key="4">
    <source>
        <dbReference type="Proteomes" id="UP000290253"/>
    </source>
</evidence>
<dbReference type="RefSeq" id="WP_129209178.1">
    <property type="nucleotide sequence ID" value="NZ_BMGU01000005.1"/>
</dbReference>
<evidence type="ECO:0000313" key="3">
    <source>
        <dbReference type="EMBL" id="RXS94441.1"/>
    </source>
</evidence>
<dbReference type="InterPro" id="IPR025232">
    <property type="entry name" value="DUF4174"/>
</dbReference>
<dbReference type="Pfam" id="PF13778">
    <property type="entry name" value="DUF4174"/>
    <property type="match status" value="1"/>
</dbReference>
<gene>
    <name evidence="3" type="ORF">ESZ00_15320</name>
</gene>
<reference evidence="3 4" key="1">
    <citation type="journal article" date="2016" name="Int. J. Syst. Evol. Microbiol.">
        <title>Acidipila dinghuensis sp. nov., an acidobacterium isolated from forest soil.</title>
        <authorList>
            <person name="Jiang Y.W."/>
            <person name="Wang J."/>
            <person name="Chen M.H."/>
            <person name="Lv Y.Y."/>
            <person name="Qiu L.H."/>
        </authorList>
    </citation>
    <scope>NUCLEOTIDE SEQUENCE [LARGE SCALE GENOMIC DNA]</scope>
    <source>
        <strain evidence="3 4">DHOF10</strain>
    </source>
</reference>
<protein>
    <submittedName>
        <fullName evidence="3">DUF4174 domain-containing protein</fullName>
    </submittedName>
</protein>